<evidence type="ECO:0000313" key="2">
    <source>
        <dbReference type="Proteomes" id="UP001597561"/>
    </source>
</evidence>
<protein>
    <recommendedName>
        <fullName evidence="3">DUF4363 domain-containing protein</fullName>
    </recommendedName>
</protein>
<sequence length="154" mass="18329">MNKNILKKLTIPLLIISLAAAILLGFQYSTQKQEIYYQAHHMTQNHLKHLDQFLDYQESLIDEEWSAAQQQEYDARYKALELHSGSTWIYIDLNDPEMTKYRLAYRDIVIEAYYFSEAATPEERTWHHENILKLRGDLQSYFDYLQENHSPPEA</sequence>
<reference evidence="2" key="1">
    <citation type="journal article" date="2019" name="Int. J. Syst. Evol. Microbiol.">
        <title>The Global Catalogue of Microorganisms (GCM) 10K type strain sequencing project: providing services to taxonomists for standard genome sequencing and annotation.</title>
        <authorList>
            <consortium name="The Broad Institute Genomics Platform"/>
            <consortium name="The Broad Institute Genome Sequencing Center for Infectious Disease"/>
            <person name="Wu L."/>
            <person name="Ma J."/>
        </authorList>
    </citation>
    <scope>NUCLEOTIDE SEQUENCE [LARGE SCALE GENOMIC DNA]</scope>
    <source>
        <strain evidence="2">KCTC 13528</strain>
    </source>
</reference>
<proteinExistence type="predicted"/>
<evidence type="ECO:0008006" key="3">
    <source>
        <dbReference type="Google" id="ProtNLM"/>
    </source>
</evidence>
<dbReference type="RefSeq" id="WP_204729533.1">
    <property type="nucleotide sequence ID" value="NZ_JAFBDK010000008.1"/>
</dbReference>
<organism evidence="1 2">
    <name type="scientific">Jeotgalibacillus terrae</name>
    <dbReference type="NCBI Taxonomy" id="587735"/>
    <lineage>
        <taxon>Bacteria</taxon>
        <taxon>Bacillati</taxon>
        <taxon>Bacillota</taxon>
        <taxon>Bacilli</taxon>
        <taxon>Bacillales</taxon>
        <taxon>Caryophanaceae</taxon>
        <taxon>Jeotgalibacillus</taxon>
    </lineage>
</organism>
<keyword evidence="2" id="KW-1185">Reference proteome</keyword>
<gene>
    <name evidence="1" type="ORF">ACFS5P_07775</name>
</gene>
<evidence type="ECO:0000313" key="1">
    <source>
        <dbReference type="EMBL" id="MFD2911773.1"/>
    </source>
</evidence>
<name>A0ABW5ZFW9_9BACL</name>
<comment type="caution">
    <text evidence="1">The sequence shown here is derived from an EMBL/GenBank/DDBJ whole genome shotgun (WGS) entry which is preliminary data.</text>
</comment>
<dbReference type="EMBL" id="JBHUPG010000012">
    <property type="protein sequence ID" value="MFD2911773.1"/>
    <property type="molecule type" value="Genomic_DNA"/>
</dbReference>
<accession>A0ABW5ZFW9</accession>
<dbReference type="Proteomes" id="UP001597561">
    <property type="component" value="Unassembled WGS sequence"/>
</dbReference>